<organism evidence="4 7">
    <name type="scientific">Thermoproteota archaeon</name>
    <dbReference type="NCBI Taxonomy" id="2056631"/>
    <lineage>
        <taxon>Archaea</taxon>
        <taxon>Thermoproteota</taxon>
    </lineage>
</organism>
<evidence type="ECO:0000313" key="7">
    <source>
        <dbReference type="Proteomes" id="UP000278475"/>
    </source>
</evidence>
<dbReference type="Gene3D" id="3.40.50.620">
    <property type="entry name" value="HUPs"/>
    <property type="match status" value="1"/>
</dbReference>
<name>A0A497EUU8_9CREN</name>
<dbReference type="SUPFAM" id="SSF52374">
    <property type="entry name" value="Nucleotidylyl transferase"/>
    <property type="match status" value="1"/>
</dbReference>
<dbReference type="EMBL" id="QMQX01000057">
    <property type="protein sequence ID" value="RLE52341.1"/>
    <property type="molecule type" value="Genomic_DNA"/>
</dbReference>
<accession>A0A497EUU8</accession>
<dbReference type="InterPro" id="IPR050385">
    <property type="entry name" value="Archaeal_FAD_synthase"/>
</dbReference>
<reference evidence="6 7" key="1">
    <citation type="submission" date="2018-06" db="EMBL/GenBank/DDBJ databases">
        <title>Extensive metabolic versatility and redundancy in microbially diverse, dynamic hydrothermal sediments.</title>
        <authorList>
            <person name="Dombrowski N."/>
            <person name="Teske A."/>
            <person name="Baker B.J."/>
        </authorList>
    </citation>
    <scope>NUCLEOTIDE SEQUENCE [LARGE SCALE GENOMIC DNA]</scope>
    <source>
        <strain evidence="5">B34_G17</strain>
        <strain evidence="4">B66_G16</strain>
    </source>
</reference>
<evidence type="ECO:0000259" key="3">
    <source>
        <dbReference type="Pfam" id="PF01467"/>
    </source>
</evidence>
<gene>
    <name evidence="4" type="ORF">DRJ31_00185</name>
    <name evidence="5" type="ORF">DRJ33_04045</name>
</gene>
<dbReference type="Proteomes" id="UP000272051">
    <property type="component" value="Unassembled WGS sequence"/>
</dbReference>
<dbReference type="EMBL" id="QMQV01000001">
    <property type="protein sequence ID" value="RLE50741.1"/>
    <property type="molecule type" value="Genomic_DNA"/>
</dbReference>
<sequence length="150" mass="17164">MTKKVRILASGCFDPLHYGHLRYLEEAKKLGGDKAELIVVVARDSTIRKFKGRPPIIPEEQRRALIEALKPVDKAILGYEDVNISAILKEYKPDIVVIGYDQDNLAEKVMEVIEKEQLDTKIVKLDKYCDFSSSQILERLRHFLITSHGK</sequence>
<dbReference type="PANTHER" id="PTHR43793:SF1">
    <property type="entry name" value="FAD SYNTHASE"/>
    <property type="match status" value="1"/>
</dbReference>
<comment type="caution">
    <text evidence="4">The sequence shown here is derived from an EMBL/GenBank/DDBJ whole genome shotgun (WGS) entry which is preliminary data.</text>
</comment>
<dbReference type="InterPro" id="IPR014729">
    <property type="entry name" value="Rossmann-like_a/b/a_fold"/>
</dbReference>
<dbReference type="InterPro" id="IPR004821">
    <property type="entry name" value="Cyt_trans-like"/>
</dbReference>
<evidence type="ECO:0000313" key="5">
    <source>
        <dbReference type="EMBL" id="RLE52341.1"/>
    </source>
</evidence>
<evidence type="ECO:0000313" key="4">
    <source>
        <dbReference type="EMBL" id="RLE50741.1"/>
    </source>
</evidence>
<keyword evidence="2" id="KW-0548">Nucleotidyltransferase</keyword>
<dbReference type="PANTHER" id="PTHR43793">
    <property type="entry name" value="FAD SYNTHASE"/>
    <property type="match status" value="1"/>
</dbReference>
<dbReference type="NCBIfam" id="TIGR00125">
    <property type="entry name" value="cyt_tran_rel"/>
    <property type="match status" value="1"/>
</dbReference>
<dbReference type="Pfam" id="PF01467">
    <property type="entry name" value="CTP_transf_like"/>
    <property type="match status" value="1"/>
</dbReference>
<evidence type="ECO:0000256" key="1">
    <source>
        <dbReference type="ARBA" id="ARBA00022679"/>
    </source>
</evidence>
<keyword evidence="1" id="KW-0808">Transferase</keyword>
<protein>
    <submittedName>
        <fullName evidence="4">FAD synthase</fullName>
    </submittedName>
</protein>
<feature type="domain" description="Cytidyltransferase-like" evidence="3">
    <location>
        <begin position="9"/>
        <end position="139"/>
    </location>
</feature>
<dbReference type="AlphaFoldDB" id="A0A497EUU8"/>
<evidence type="ECO:0000313" key="6">
    <source>
        <dbReference type="Proteomes" id="UP000272051"/>
    </source>
</evidence>
<dbReference type="GO" id="GO:0016779">
    <property type="term" value="F:nucleotidyltransferase activity"/>
    <property type="evidence" value="ECO:0007669"/>
    <property type="project" value="UniProtKB-KW"/>
</dbReference>
<proteinExistence type="predicted"/>
<dbReference type="Proteomes" id="UP000278475">
    <property type="component" value="Unassembled WGS sequence"/>
</dbReference>
<evidence type="ECO:0000256" key="2">
    <source>
        <dbReference type="ARBA" id="ARBA00022695"/>
    </source>
</evidence>